<keyword evidence="2" id="KW-1185">Reference proteome</keyword>
<protein>
    <submittedName>
        <fullName evidence="1">Uncharacterized protein</fullName>
    </submittedName>
</protein>
<evidence type="ECO:0000313" key="1">
    <source>
        <dbReference type="EMBL" id="KAK3686832.1"/>
    </source>
</evidence>
<comment type="caution">
    <text evidence="1">The sequence shown here is derived from an EMBL/GenBank/DDBJ whole genome shotgun (WGS) entry which is preliminary data.</text>
</comment>
<organism evidence="1 2">
    <name type="scientific">Vermiconidia calcicola</name>
    <dbReference type="NCBI Taxonomy" id="1690605"/>
    <lineage>
        <taxon>Eukaryota</taxon>
        <taxon>Fungi</taxon>
        <taxon>Dikarya</taxon>
        <taxon>Ascomycota</taxon>
        <taxon>Pezizomycotina</taxon>
        <taxon>Dothideomycetes</taxon>
        <taxon>Dothideomycetidae</taxon>
        <taxon>Mycosphaerellales</taxon>
        <taxon>Extremaceae</taxon>
        <taxon>Vermiconidia</taxon>
    </lineage>
</organism>
<reference evidence="1" key="1">
    <citation type="submission" date="2023-07" db="EMBL/GenBank/DDBJ databases">
        <title>Black Yeasts Isolated from many extreme environments.</title>
        <authorList>
            <person name="Coleine C."/>
            <person name="Stajich J.E."/>
            <person name="Selbmann L."/>
        </authorList>
    </citation>
    <scope>NUCLEOTIDE SEQUENCE</scope>
    <source>
        <strain evidence="1">CCFEE 5714</strain>
    </source>
</reference>
<dbReference type="Proteomes" id="UP001281147">
    <property type="component" value="Unassembled WGS sequence"/>
</dbReference>
<accession>A0ACC3MG07</accession>
<evidence type="ECO:0000313" key="2">
    <source>
        <dbReference type="Proteomes" id="UP001281147"/>
    </source>
</evidence>
<dbReference type="EMBL" id="JAUTXU010000300">
    <property type="protein sequence ID" value="KAK3686832.1"/>
    <property type="molecule type" value="Genomic_DNA"/>
</dbReference>
<proteinExistence type="predicted"/>
<gene>
    <name evidence="1" type="ORF">LTR37_019423</name>
</gene>
<name>A0ACC3MG07_9PEZI</name>
<sequence length="191" mass="20187">MTNVKKGDKVAWNSGGGAPGGTASEVVTDGDAKMVSHRGNEVKKKGSPEDPAVHIERPGNDVVKKSSELELEEDGSKHKGGESKEDNKKGEGGEEAGEKEKDDGEETNAQAKTGEKRSADEANKDDQEEKDEAAAPKESGEAAQQQPPKKKGRPAKSGGGAAKKETKMKETKKKEPKNAAGEPRRSGRNKS</sequence>